<dbReference type="Pfam" id="PF21089">
    <property type="entry name" value="PKS_DH_N"/>
    <property type="match status" value="1"/>
</dbReference>
<dbReference type="GO" id="GO:0009403">
    <property type="term" value="P:toxin biosynthetic process"/>
    <property type="evidence" value="ECO:0007669"/>
    <property type="project" value="UniProtKB-ARBA"/>
</dbReference>
<dbReference type="InterPro" id="IPR014030">
    <property type="entry name" value="Ketoacyl_synth_N"/>
</dbReference>
<dbReference type="InterPro" id="IPR013217">
    <property type="entry name" value="Methyltransf_12"/>
</dbReference>
<dbReference type="GO" id="GO:0004315">
    <property type="term" value="F:3-oxoacyl-[acyl-carrier-protein] synthase activity"/>
    <property type="evidence" value="ECO:0007669"/>
    <property type="project" value="InterPro"/>
</dbReference>
<dbReference type="PROSITE" id="PS50075">
    <property type="entry name" value="CARRIER"/>
    <property type="match status" value="2"/>
</dbReference>
<evidence type="ECO:0000256" key="6">
    <source>
        <dbReference type="ARBA" id="ARBA00022737"/>
    </source>
</evidence>
<protein>
    <recommendedName>
        <fullName evidence="16">Polyketide synthase</fullName>
    </recommendedName>
</protein>
<dbReference type="InterPro" id="IPR016036">
    <property type="entry name" value="Malonyl_transacylase_ACP-bd"/>
</dbReference>
<keyword evidence="3" id="KW-0436">Ligase</keyword>
<feature type="active site" description="Proton donor; for dehydratase activity" evidence="9">
    <location>
        <position position="1145"/>
    </location>
</feature>
<dbReference type="InterPro" id="IPR032821">
    <property type="entry name" value="PKS_assoc"/>
</dbReference>
<feature type="domain" description="Carrier" evidence="11">
    <location>
        <begin position="2360"/>
        <end position="2438"/>
    </location>
</feature>
<evidence type="ECO:0000313" key="15">
    <source>
        <dbReference type="Proteomes" id="UP000240883"/>
    </source>
</evidence>
<evidence type="ECO:0000256" key="7">
    <source>
        <dbReference type="ARBA" id="ARBA00023268"/>
    </source>
</evidence>
<dbReference type="SUPFAM" id="SSF51735">
    <property type="entry name" value="NAD(P)-binding Rossmann-fold domains"/>
    <property type="match status" value="2"/>
</dbReference>
<dbReference type="InterPro" id="IPR014031">
    <property type="entry name" value="Ketoacyl_synth_C"/>
</dbReference>
<dbReference type="GO" id="GO:0032259">
    <property type="term" value="P:methylation"/>
    <property type="evidence" value="ECO:0007669"/>
    <property type="project" value="UniProtKB-KW"/>
</dbReference>
<dbReference type="SUPFAM" id="SSF53335">
    <property type="entry name" value="S-adenosyl-L-methionine-dependent methyltransferases"/>
    <property type="match status" value="1"/>
</dbReference>
<evidence type="ECO:0000259" key="11">
    <source>
        <dbReference type="PROSITE" id="PS50075"/>
    </source>
</evidence>
<dbReference type="InterPro" id="IPR009081">
    <property type="entry name" value="PP-bd_ACP"/>
</dbReference>
<dbReference type="GO" id="GO:0016874">
    <property type="term" value="F:ligase activity"/>
    <property type="evidence" value="ECO:0007669"/>
    <property type="project" value="UniProtKB-KW"/>
</dbReference>
<dbReference type="PANTHER" id="PTHR43775:SF20">
    <property type="entry name" value="HYBRID PKS-NRPS SYNTHETASE APDA"/>
    <property type="match status" value="1"/>
</dbReference>
<dbReference type="InterPro" id="IPR018201">
    <property type="entry name" value="Ketoacyl_synth_AS"/>
</dbReference>
<dbReference type="InterPro" id="IPR020845">
    <property type="entry name" value="AMP-binding_CS"/>
</dbReference>
<dbReference type="InterPro" id="IPR023213">
    <property type="entry name" value="CAT-like_dom_sf"/>
</dbReference>
<reference evidence="14 15" key="1">
    <citation type="journal article" date="2018" name="Front. Microbiol.">
        <title>Genome-Wide Analysis of Corynespora cassiicola Leaf Fall Disease Putative Effectors.</title>
        <authorList>
            <person name="Lopez D."/>
            <person name="Ribeiro S."/>
            <person name="Label P."/>
            <person name="Fumanal B."/>
            <person name="Venisse J.S."/>
            <person name="Kohler A."/>
            <person name="de Oliveira R.R."/>
            <person name="Labutti K."/>
            <person name="Lipzen A."/>
            <person name="Lail K."/>
            <person name="Bauer D."/>
            <person name="Ohm R.A."/>
            <person name="Barry K.W."/>
            <person name="Spatafora J."/>
            <person name="Grigoriev I.V."/>
            <person name="Martin F.M."/>
            <person name="Pujade-Renaud V."/>
        </authorList>
    </citation>
    <scope>NUCLEOTIDE SEQUENCE [LARGE SCALE GENOMIC DNA]</scope>
    <source>
        <strain evidence="14 15">Philippines</strain>
    </source>
</reference>
<dbReference type="InterPro" id="IPR013968">
    <property type="entry name" value="PKS_KR"/>
</dbReference>
<dbReference type="Pfam" id="PF07993">
    <property type="entry name" value="NAD_binding_4"/>
    <property type="match status" value="1"/>
</dbReference>
<dbReference type="Pfam" id="PF00698">
    <property type="entry name" value="Acyl_transf_1"/>
    <property type="match status" value="1"/>
</dbReference>
<dbReference type="Pfam" id="PF00109">
    <property type="entry name" value="ketoacyl-synt"/>
    <property type="match status" value="1"/>
</dbReference>
<evidence type="ECO:0000313" key="14">
    <source>
        <dbReference type="EMBL" id="PSN60130.1"/>
    </source>
</evidence>
<dbReference type="Pfam" id="PF00501">
    <property type="entry name" value="AMP-binding"/>
    <property type="match status" value="1"/>
</dbReference>
<dbReference type="InterPro" id="IPR020806">
    <property type="entry name" value="PKS_PP-bd"/>
</dbReference>
<keyword evidence="2" id="KW-0597">Phosphoprotein</keyword>
<dbReference type="SMART" id="SM00827">
    <property type="entry name" value="PKS_AT"/>
    <property type="match status" value="1"/>
</dbReference>
<dbReference type="GO" id="GO:0004312">
    <property type="term" value="F:fatty acid synthase activity"/>
    <property type="evidence" value="ECO:0007669"/>
    <property type="project" value="TreeGrafter"/>
</dbReference>
<dbReference type="Gene3D" id="3.30.559.10">
    <property type="entry name" value="Chloramphenicol acetyltransferase-like domain"/>
    <property type="match status" value="1"/>
</dbReference>
<feature type="domain" description="Ketosynthase family 3 (KS3)" evidence="12">
    <location>
        <begin position="1"/>
        <end position="428"/>
    </location>
</feature>
<dbReference type="InterPro" id="IPR006162">
    <property type="entry name" value="Ppantetheine_attach_site"/>
</dbReference>
<dbReference type="InterPro" id="IPR016035">
    <property type="entry name" value="Acyl_Trfase/lysoPLipase"/>
</dbReference>
<dbReference type="Gene3D" id="3.30.559.30">
    <property type="entry name" value="Nonribosomal peptide synthetase, condensation domain"/>
    <property type="match status" value="1"/>
</dbReference>
<dbReference type="Pfam" id="PF00668">
    <property type="entry name" value="Condensation"/>
    <property type="match status" value="1"/>
</dbReference>
<dbReference type="PROSITE" id="PS00012">
    <property type="entry name" value="PHOSPHOPANTETHEINE"/>
    <property type="match status" value="1"/>
</dbReference>
<dbReference type="PROSITE" id="PS52004">
    <property type="entry name" value="KS3_2"/>
    <property type="match status" value="1"/>
</dbReference>
<dbReference type="InterPro" id="IPR029063">
    <property type="entry name" value="SAM-dependent_MTases_sf"/>
</dbReference>
<dbReference type="PROSITE" id="PS00606">
    <property type="entry name" value="KS3_1"/>
    <property type="match status" value="1"/>
</dbReference>
<dbReference type="Pfam" id="PF16197">
    <property type="entry name" value="KAsynt_C_assoc"/>
    <property type="match status" value="1"/>
</dbReference>
<dbReference type="Pfam" id="PF02801">
    <property type="entry name" value="Ketoacyl-synt_C"/>
    <property type="match status" value="1"/>
</dbReference>
<dbReference type="InterPro" id="IPR036736">
    <property type="entry name" value="ACP-like_sf"/>
</dbReference>
<dbReference type="Gene3D" id="3.40.50.720">
    <property type="entry name" value="NAD(P)-binding Rossmann-like Domain"/>
    <property type="match status" value="3"/>
</dbReference>
<dbReference type="EMBL" id="KZ678150">
    <property type="protein sequence ID" value="PSN60130.1"/>
    <property type="molecule type" value="Genomic_DNA"/>
</dbReference>
<dbReference type="InterPro" id="IPR042099">
    <property type="entry name" value="ANL_N_sf"/>
</dbReference>
<dbReference type="SMART" id="SM00826">
    <property type="entry name" value="PKS_DH"/>
    <property type="match status" value="1"/>
</dbReference>
<gene>
    <name evidence="14" type="ORF">BS50DRAFT_536013</name>
</gene>
<dbReference type="InterPro" id="IPR016039">
    <property type="entry name" value="Thiolase-like"/>
</dbReference>
<dbReference type="SUPFAM" id="SSF52777">
    <property type="entry name" value="CoA-dependent acyltransferases"/>
    <property type="match status" value="2"/>
</dbReference>
<dbReference type="Pfam" id="PF08242">
    <property type="entry name" value="Methyltransf_12"/>
    <property type="match status" value="1"/>
</dbReference>
<dbReference type="Gene3D" id="1.10.1200.10">
    <property type="entry name" value="ACP-like"/>
    <property type="match status" value="2"/>
</dbReference>
<dbReference type="Gene3D" id="3.40.366.10">
    <property type="entry name" value="Malonyl-Coenzyme A Acyl Carrier Protein, domain 2"/>
    <property type="match status" value="1"/>
</dbReference>
<dbReference type="CDD" id="cd02440">
    <property type="entry name" value="AdoMet_MTases"/>
    <property type="match status" value="1"/>
</dbReference>
<dbReference type="SUPFAM" id="SSF55048">
    <property type="entry name" value="Probable ACP-binding domain of malonyl-CoA ACP transacylase"/>
    <property type="match status" value="1"/>
</dbReference>
<organism evidence="14 15">
    <name type="scientific">Corynespora cassiicola Philippines</name>
    <dbReference type="NCBI Taxonomy" id="1448308"/>
    <lineage>
        <taxon>Eukaryota</taxon>
        <taxon>Fungi</taxon>
        <taxon>Dikarya</taxon>
        <taxon>Ascomycota</taxon>
        <taxon>Pezizomycotina</taxon>
        <taxon>Dothideomycetes</taxon>
        <taxon>Pleosporomycetidae</taxon>
        <taxon>Pleosporales</taxon>
        <taxon>Corynesporascaceae</taxon>
        <taxon>Corynespora</taxon>
    </lineage>
</organism>
<dbReference type="Gene3D" id="3.40.50.12780">
    <property type="entry name" value="N-terminal domain of ligase-like"/>
    <property type="match status" value="1"/>
</dbReference>
<dbReference type="InterPro" id="IPR020807">
    <property type="entry name" value="PKS_DH"/>
</dbReference>
<feature type="region of interest" description="Disordered" evidence="10">
    <location>
        <begin position="2477"/>
        <end position="2516"/>
    </location>
</feature>
<comment type="similarity">
    <text evidence="8">Belongs to the NRP synthetase family.</text>
</comment>
<dbReference type="InterPro" id="IPR001242">
    <property type="entry name" value="Condensation_dom"/>
</dbReference>
<keyword evidence="4" id="KW-0489">Methyltransferase</keyword>
<keyword evidence="5" id="KW-0808">Transferase</keyword>
<dbReference type="SMART" id="SM00825">
    <property type="entry name" value="PKS_KS"/>
    <property type="match status" value="1"/>
</dbReference>
<dbReference type="InterPro" id="IPR020841">
    <property type="entry name" value="PKS_Beta-ketoAc_synthase_dom"/>
</dbReference>
<feature type="domain" description="PKS/mFAS DH" evidence="13">
    <location>
        <begin position="937"/>
        <end position="1237"/>
    </location>
</feature>
<evidence type="ECO:0000256" key="10">
    <source>
        <dbReference type="SAM" id="MobiDB-lite"/>
    </source>
</evidence>
<dbReference type="InterPro" id="IPR000873">
    <property type="entry name" value="AMP-dep_synth/lig_dom"/>
</dbReference>
<evidence type="ECO:0000256" key="5">
    <source>
        <dbReference type="ARBA" id="ARBA00022679"/>
    </source>
</evidence>
<dbReference type="CDD" id="cd19532">
    <property type="entry name" value="C_PKS-NRPS"/>
    <property type="match status" value="1"/>
</dbReference>
<dbReference type="Gene3D" id="3.30.70.3290">
    <property type="match status" value="1"/>
</dbReference>
<dbReference type="STRING" id="1448308.A0A2T2N3Z7"/>
<feature type="region of interest" description="C-terminal hotdog fold" evidence="9">
    <location>
        <begin position="1086"/>
        <end position="1237"/>
    </location>
</feature>
<dbReference type="InterPro" id="IPR014043">
    <property type="entry name" value="Acyl_transferase_dom"/>
</dbReference>
<dbReference type="SUPFAM" id="SSF47336">
    <property type="entry name" value="ACP-like"/>
    <property type="match status" value="2"/>
</dbReference>
<dbReference type="PANTHER" id="PTHR43775">
    <property type="entry name" value="FATTY ACID SYNTHASE"/>
    <property type="match status" value="1"/>
</dbReference>
<evidence type="ECO:0000256" key="4">
    <source>
        <dbReference type="ARBA" id="ARBA00022603"/>
    </source>
</evidence>
<proteinExistence type="inferred from homology"/>
<dbReference type="OrthoDB" id="329835at2759"/>
<keyword evidence="15" id="KW-1185">Reference proteome</keyword>
<dbReference type="InterPro" id="IPR042104">
    <property type="entry name" value="PKS_dehydratase_sf"/>
</dbReference>
<dbReference type="InterPro" id="IPR049552">
    <property type="entry name" value="PKS_DH_N"/>
</dbReference>
<dbReference type="PROSITE" id="PS52019">
    <property type="entry name" value="PKS_MFAS_DH"/>
    <property type="match status" value="1"/>
</dbReference>
<evidence type="ECO:0000256" key="1">
    <source>
        <dbReference type="ARBA" id="ARBA00022450"/>
    </source>
</evidence>
<evidence type="ECO:0000259" key="13">
    <source>
        <dbReference type="PROSITE" id="PS52019"/>
    </source>
</evidence>
<keyword evidence="7" id="KW-0511">Multifunctional enzyme</keyword>
<dbReference type="GO" id="GO:0006633">
    <property type="term" value="P:fatty acid biosynthetic process"/>
    <property type="evidence" value="ECO:0007669"/>
    <property type="project" value="InterPro"/>
</dbReference>
<dbReference type="Gene3D" id="3.30.300.30">
    <property type="match status" value="1"/>
</dbReference>
<dbReference type="InterPro" id="IPR045851">
    <property type="entry name" value="AMP-bd_C_sf"/>
</dbReference>
<dbReference type="SMART" id="SM00823">
    <property type="entry name" value="PKS_PP"/>
    <property type="match status" value="1"/>
</dbReference>
<dbReference type="SUPFAM" id="SSF53901">
    <property type="entry name" value="Thiolase-like"/>
    <property type="match status" value="1"/>
</dbReference>
<evidence type="ECO:0008006" key="16">
    <source>
        <dbReference type="Google" id="ProtNLM"/>
    </source>
</evidence>
<dbReference type="SUPFAM" id="SSF52151">
    <property type="entry name" value="FabD/lysophospholipase-like"/>
    <property type="match status" value="1"/>
</dbReference>
<dbReference type="InterPro" id="IPR049551">
    <property type="entry name" value="PKS_DH_C"/>
</dbReference>
<dbReference type="Gene3D" id="3.40.47.10">
    <property type="match status" value="1"/>
</dbReference>
<dbReference type="Pfam" id="PF23297">
    <property type="entry name" value="ACP_SdgA_C"/>
    <property type="match status" value="1"/>
</dbReference>
<dbReference type="Gene3D" id="3.40.50.150">
    <property type="entry name" value="Vaccinia Virus protein VP39"/>
    <property type="match status" value="1"/>
</dbReference>
<dbReference type="InterPro" id="IPR057326">
    <property type="entry name" value="KR_dom"/>
</dbReference>
<name>A0A2T2N3Z7_CORCC</name>
<dbReference type="PROSITE" id="PS00455">
    <property type="entry name" value="AMP_BINDING"/>
    <property type="match status" value="1"/>
</dbReference>
<dbReference type="Pfam" id="PF08659">
    <property type="entry name" value="KR"/>
    <property type="match status" value="1"/>
</dbReference>
<evidence type="ECO:0000256" key="8">
    <source>
        <dbReference type="ARBA" id="ARBA00029454"/>
    </source>
</evidence>
<dbReference type="Pfam" id="PF00550">
    <property type="entry name" value="PP-binding"/>
    <property type="match status" value="1"/>
</dbReference>
<dbReference type="Proteomes" id="UP000240883">
    <property type="component" value="Unassembled WGS sequence"/>
</dbReference>
<dbReference type="InterPro" id="IPR036291">
    <property type="entry name" value="NAD(P)-bd_dom_sf"/>
</dbReference>
<keyword evidence="6" id="KW-0677">Repeat</keyword>
<keyword evidence="1" id="KW-0596">Phosphopantetheine</keyword>
<dbReference type="SMART" id="SM00822">
    <property type="entry name" value="PKS_KR"/>
    <property type="match status" value="1"/>
</dbReference>
<feature type="active site" description="Proton acceptor; for dehydratase activity" evidence="9">
    <location>
        <position position="968"/>
    </location>
</feature>
<dbReference type="InterPro" id="IPR050091">
    <property type="entry name" value="PKS_NRPS_Biosynth_Enz"/>
</dbReference>
<accession>A0A2T2N3Z7</accession>
<dbReference type="CDD" id="cd05930">
    <property type="entry name" value="A_NRPS"/>
    <property type="match status" value="1"/>
</dbReference>
<dbReference type="Pfam" id="PF14765">
    <property type="entry name" value="PS-DH"/>
    <property type="match status" value="1"/>
</dbReference>
<dbReference type="GO" id="GO:0008168">
    <property type="term" value="F:methyltransferase activity"/>
    <property type="evidence" value="ECO:0007669"/>
    <property type="project" value="UniProtKB-KW"/>
</dbReference>
<evidence type="ECO:0000256" key="2">
    <source>
        <dbReference type="ARBA" id="ARBA00022553"/>
    </source>
</evidence>
<dbReference type="InterPro" id="IPR049900">
    <property type="entry name" value="PKS_mFAS_DH"/>
</dbReference>
<dbReference type="InterPro" id="IPR013120">
    <property type="entry name" value="FAR_NAD-bd"/>
</dbReference>
<dbReference type="GO" id="GO:0031177">
    <property type="term" value="F:phosphopantetheine binding"/>
    <property type="evidence" value="ECO:0007669"/>
    <property type="project" value="InterPro"/>
</dbReference>
<feature type="domain" description="Carrier" evidence="11">
    <location>
        <begin position="3508"/>
        <end position="3584"/>
    </location>
</feature>
<dbReference type="SUPFAM" id="SSF56801">
    <property type="entry name" value="Acetyl-CoA synthetase-like"/>
    <property type="match status" value="1"/>
</dbReference>
<feature type="region of interest" description="N-terminal hotdog fold" evidence="9">
    <location>
        <begin position="937"/>
        <end position="1071"/>
    </location>
</feature>
<evidence type="ECO:0000256" key="9">
    <source>
        <dbReference type="PROSITE-ProRule" id="PRU01363"/>
    </source>
</evidence>
<sequence>MEPIAIVGSACRFPGGASSVSRLWDILRNPKDILDDSSLEFRSQAGVFNNDDDRTNRSYLLQEDFRRFDASFFKINKKEADAMDPQNRILLETVFEAIESAGLPLERAKGSLTSVHVGVMTADHSDIQMRDPETLQTYAAIGLARSMLANRVSYFFDFKGPSETIDTACSSSLVALHHAVQSIQTGDAHQAIVAGSALFLDSAMYIAESKIHMLSSDSRSRMWDKDASGYSRGEGCAAILIKPLSKAIEDNDHVESIIRATAVNSDGHTSGITMPSTGAQVDLIRRTYNKAGLDPVNDRCQFFECHGTGTPAGDPVEAAAIQQAFFPARSKPYEGPPLYCGSIKTILGHLEGCAGLAGILKASLALQKKSIPPNLHFDSLNPIIRPHYDNLCVPTSLAPWPKVEKGPLRASVNSFGFGGTNAHAILESHEQESSQRDFLDGHLGKTTSQNGPFGPFVFSANNELSLLTCLKRMSTYLQCNPHVDLDALEATLFARRSVFSTRTHIMATDQPTLMQKLDEKVRAAEVAGRCGMRVSYTDPASPPKVLGIFTGQGAQWAGMGRELMRTCYLFQSSLEACAKALSNLPDGPSWCLRDAMLTAESLPNVLPAGIAQPMCTAIQIALVDLIRAVGIEFSAVVGHSSGEIAAAYAAGILSMRDALSIAYHRGSVAHLASGPTGQGGAMMVIGMSLDKAVGLCSQTRFLGRLEVAASNAPSSTTLSGDKDAIREAKELLEEENVFTNVLSIDVAYHSRHMVPCAERYAALLQQLDIQPQSTPSRCVWYSSVRSGIDVAREGKEQFKSQYWVDNMVEPVLFHQALQSTLGHCPDFALALEIGPHPAMRTSVRDTLKVIQKEPLPYIGCLQRGKNDVEAVADALGLAWCCVGGAKGGLGVWRNLIGRPAQPAPLKGLPPYGWDHESIHWQVSRIAKRPVSKQHPPHELLGRLHENLKHEVTWRNIFDQRDIPWLSGHVLQGQVVFPAAGYVSMAAQAADQLVAHPIATIEFQDVKILRPLVLAESSSKVETLFRLSIRDPAGSATHPSALTATFTCYSGIAGGDLSKTCEGKLLALVEKPAQAASLAFHPYRDALPPVDIKRWFKSLAELGITYSGIFRALSSLNRIWGIAEASAVWKETSFGRNYFLHPAILDVGLQIGFATFASLAKKTTIAALPTEIGRIVLNTTERLARPPIDHPTHIQAHLVESTRTEHRVDIGVYISCTEEPRLLIEGLVIKPLAEPQPSEDRKIFASTAWDVDVAHGFPSPPVAAITDEELQHIEAIERTSLFFLRNICRDFPNEVRQRLQPHYQTMLRGVEMLVDPLREGQRVALQPDWFKDKYEDIEELGARYQESVDLTLLTAVGKNLRSVVRGESEMLEHMLEDDLLGRLYSEGRGFKECNQYVAFLMKKLTFKFPRARILEIGAGTGGTTYSVLEAIGNAFASYTYTDISSGFFEKAIEKFSQYADRMEFKRFNVESPPSSQGFTESSYDIVIAANVLHATKQISQTIRHARSLLRTGGFMITVEVTGNMLRETGLMAGLEGWWLGVDDGRFPLPGITAQEWDRLLSLNGFSGIDSITYDCSDISMHNCSVFVTRAANAQLQSIPDEPPLSEIQRPGLPIMIIGGQTPAVQHAVLQAKGLLQRQTPHITVATGLGQLGPSNIPRDVNVLCLSELDNPIYPASVPDSASLNGLKELVGNAANIVWVTSGGHDNDPYSNMMIGIGRSLVSEVPSLRMQFLDFDAWDMELAVQCLMQMVERITCRDTRPTAFWNHEPELRVKNGVVLIPRLLPDRTANKFLNATRRHLTERVTLDKGMKMPIGDAERTLFPRLPNVGLTMMYVERSVSLNSSLDSPCFLCFGYLEGEDLISVALSAKESFVIEIDPERVVRCPSSYRCDSEGLIAFGSAMIASHIIDNSPENGTIMLHNSPPSILQALSVAGKSRRHRIQSTRSIIGRSFSREHGVHYLIANAASHRSITRDTGILWFFSGVAVDTPLDGLEESCSIRKFNASTIDLRRVRLAAAFELAGMLQNIPSPTIVDATRGFQDPRHRERLVRVVEWRRHDSPQVPVPPLDVESVFLGTRTYFLVGMNSDLGHSLCRFLIYHGVQHIAIASRTASKRENWVASLTSSGANIRIFNMDVTNKQQLSDVVAIIRRTMPPIAGVANAALVLEDSLFVNTTAEMTERQLRPKTEGTLRLHEEFSETGLDFFVAFSSLGTVYGNAGQSIYHAANMFMTSLVKKRRIQGLPASVLNLGMVIDVGFVARSQRANGTIEQHLESNFYTPLSESEFHHAFILAVLASHPKGSNGDVTVGIQPYIDVPNSVSKPSWYNNPQFSHMIAPYLDHAPHRDPTSETNPIEHFIQASSQSEAEESFKKLFCKKIEVIVETHADRINSEAPLADLGLDSLLAVEIRDWLLKFIGINVPLLGILGHESISSIASRVWNESTLLKEGRALREHPSPKNESDVKEMKGTKILQNLAVNSESMGQDLPFPGIQRAQQRSGSAEYESSLSEEESTVSTVSTITSGGAQLDEDQACERLQHMSFAQMSMHFMQSLLNDPTMFNVTAQYNINGPLDVDRLFRALSITLLRHDAYRTRFFVEPVHIRPSQSVAHPVTTVYPKNIGVAQDEDVSRLFQRIASHEYILSKGDTFQASLVTRSAVCHTFVIGCHHIIMDGISWHIFLGDLSQSYQSLSLPKTANSYLDFALEQHNDAASGAFEESVKYWLQQLNPTPPALPPLPLAHRPRQDFQQTYNTYTAQETLGLEAVHCISSTAKAHKATTMQFYLAVLAGLFARLVDVEDICIGVTDAGRGRFTEVVGHFTNLLPIRLHMDHGKSFATILHQTSQIVRQGMRHARVPFELLLERLGMQRSSRAAPLFQVAFNFRLGELSAVKLGDCSMNLERYQDAKTPYDLVFNVTQTGSSHLIEVTSNSDMYSSATTHWILKAYLHMVQTFATTPSIRVGDRQLCANIQVDEALSLGQGPRVESKLPITLIERFYQVCNSFPDAVAIKDRAESITYSELSRRVNILAAAISKTGVTSGDHVAVLCQPSLNTFASMLGILHVGAIYVPLDITTPSSRNIAMISVCLPKLAICDATTVKDAEKLGHAMNRMLKLNISNMLPFADVYPPKAFRDYGFLLFTSGSTGTPKGVQLTQSGIMNYAAAKTAALDLRQIKVLQQSSTSFDMSLAQVFNSIVNAGTLIVACSDSRGDPVAIAELMLRESIQLTICTPSEYSTLTTYAFDILRQCESWQYACSGGESLTDRLLWDFQRLELSSLTLVNCYGPTELSCATTLNIIPLGTKMSITDAIHTVGKPIPNTSVYVDGPNGDPQPIGFPGEICVGGRGVAIGYIGTDTKSHNFLVDALKQYPKASSDFKTVYKTGDRGYLCEDGSLVLMGRMQGDTTIKLRGFRVDLNEVAKSIVIAAKGAIVDAVVTVRGTPQFLVANVVLGRRQDTSTDFLTALRSELSLPQYMIPSIILPLNRLPTTTNGKVDRKAIAAMPLPKQAEPDKHQTRLNVSEGELKLIWKEVLGESLGNAKIEPATDFFTVGGGSLLLLRLQRTIKEKMGITIELSNLYRSSTLRNMASAVNLERCTLMPEAVNWKEETAVPQEMSSMLHSPGSSPPNSTNRVVVLTGATGFLGSHILAALVTHPDVSKIYCIAVPYGAQHKVHAGPKVLVYNGSLTSTNFGLSSSEMATMKMSMDQIVHAGSQGHCLNNYSSIRAANYTSTRILAELAAARKVPFHFISSPRVVLLSGSHSAPPESMSAYLPPVDGSEGYIACKWASEVYLEKVATMTGLPVSIHRPCSLIGHAATHDDALNSVIRYSLLSRTVPSIPNAHGFFDFRAVEDVALEIVQCKPASTGIAFHHHSSGVKVPFGGLATRLEELHGGKFTSVDFEEWIERTAELGLDDLIVSYLRANVVGCRNLDFPYLGI</sequence>
<dbReference type="Gene3D" id="3.10.129.110">
    <property type="entry name" value="Polyketide synthase dehydratase"/>
    <property type="match status" value="1"/>
</dbReference>
<evidence type="ECO:0000259" key="12">
    <source>
        <dbReference type="PROSITE" id="PS52004"/>
    </source>
</evidence>
<evidence type="ECO:0000256" key="3">
    <source>
        <dbReference type="ARBA" id="ARBA00022598"/>
    </source>
</evidence>
<dbReference type="InterPro" id="IPR001227">
    <property type="entry name" value="Ac_transferase_dom_sf"/>
</dbReference>
<dbReference type="CDD" id="cd00833">
    <property type="entry name" value="PKS"/>
    <property type="match status" value="1"/>
</dbReference>